<dbReference type="GO" id="GO:0008168">
    <property type="term" value="F:methyltransferase activity"/>
    <property type="evidence" value="ECO:0007669"/>
    <property type="project" value="UniProtKB-KW"/>
</dbReference>
<dbReference type="RefSeq" id="WP_245677790.1">
    <property type="nucleotide sequence ID" value="NZ_CP012159.1"/>
</dbReference>
<dbReference type="GO" id="GO:0032259">
    <property type="term" value="P:methylation"/>
    <property type="evidence" value="ECO:0007669"/>
    <property type="project" value="UniProtKB-KW"/>
</dbReference>
<organism evidence="6 7">
    <name type="scientific">Chondromyces crocatus</name>
    <dbReference type="NCBI Taxonomy" id="52"/>
    <lineage>
        <taxon>Bacteria</taxon>
        <taxon>Pseudomonadati</taxon>
        <taxon>Myxococcota</taxon>
        <taxon>Polyangia</taxon>
        <taxon>Polyangiales</taxon>
        <taxon>Polyangiaceae</taxon>
        <taxon>Chondromyces</taxon>
    </lineage>
</organism>
<dbReference type="PANTHER" id="PTHR12714">
    <property type="entry name" value="PROTEIN-S ISOPRENYLCYSTEINE O-METHYLTRANSFERASE"/>
    <property type="match status" value="1"/>
</dbReference>
<reference evidence="6 7" key="1">
    <citation type="submission" date="2015-07" db="EMBL/GenBank/DDBJ databases">
        <title>Genome analysis of myxobacterium Chondromyces crocatus Cm c5 reveals a high potential for natural compound synthesis and the genetic basis for the loss of fruiting body formation.</title>
        <authorList>
            <person name="Zaburannyi N."/>
            <person name="Bunk B."/>
            <person name="Maier J."/>
            <person name="Overmann J."/>
            <person name="Mueller R."/>
        </authorList>
    </citation>
    <scope>NUCLEOTIDE SEQUENCE [LARGE SCALE GENOMIC DNA]</scope>
    <source>
        <strain evidence="6 7">Cm c5</strain>
    </source>
</reference>
<feature type="transmembrane region" description="Helical" evidence="5">
    <location>
        <begin position="35"/>
        <end position="56"/>
    </location>
</feature>
<keyword evidence="6" id="KW-0808">Transferase</keyword>
<dbReference type="PATRIC" id="fig|52.7.peg.6411"/>
<dbReference type="Proteomes" id="UP000067626">
    <property type="component" value="Chromosome"/>
</dbReference>
<protein>
    <submittedName>
        <fullName evidence="6">Isoprenylcysteine carboxyl methyltransferase</fullName>
    </submittedName>
</protein>
<name>A0A0K1EL59_CHOCO</name>
<dbReference type="AlphaFoldDB" id="A0A0K1EL59"/>
<dbReference type="PANTHER" id="PTHR12714:SF9">
    <property type="entry name" value="PROTEIN-S-ISOPRENYLCYSTEINE O-METHYLTRANSFERASE"/>
    <property type="match status" value="1"/>
</dbReference>
<accession>A0A0K1EL59</accession>
<dbReference type="InterPro" id="IPR007318">
    <property type="entry name" value="Phopholipid_MeTrfase"/>
</dbReference>
<proteinExistence type="predicted"/>
<gene>
    <name evidence="6" type="ORF">CMC5_058120</name>
</gene>
<dbReference type="GO" id="GO:0012505">
    <property type="term" value="C:endomembrane system"/>
    <property type="evidence" value="ECO:0007669"/>
    <property type="project" value="UniProtKB-SubCell"/>
</dbReference>
<evidence type="ECO:0000256" key="3">
    <source>
        <dbReference type="ARBA" id="ARBA00022989"/>
    </source>
</evidence>
<feature type="transmembrane region" description="Helical" evidence="5">
    <location>
        <begin position="164"/>
        <end position="193"/>
    </location>
</feature>
<evidence type="ECO:0000313" key="6">
    <source>
        <dbReference type="EMBL" id="AKT41605.1"/>
    </source>
</evidence>
<dbReference type="EMBL" id="CP012159">
    <property type="protein sequence ID" value="AKT41605.1"/>
    <property type="molecule type" value="Genomic_DNA"/>
</dbReference>
<feature type="transmembrane region" description="Helical" evidence="5">
    <location>
        <begin position="111"/>
        <end position="130"/>
    </location>
</feature>
<keyword evidence="2 5" id="KW-0812">Transmembrane</keyword>
<dbReference type="Pfam" id="PF04191">
    <property type="entry name" value="PEMT"/>
    <property type="match status" value="1"/>
</dbReference>
<evidence type="ECO:0000256" key="1">
    <source>
        <dbReference type="ARBA" id="ARBA00004127"/>
    </source>
</evidence>
<keyword evidence="7" id="KW-1185">Reference proteome</keyword>
<keyword evidence="3 5" id="KW-1133">Transmembrane helix</keyword>
<evidence type="ECO:0000256" key="5">
    <source>
        <dbReference type="SAM" id="Phobius"/>
    </source>
</evidence>
<evidence type="ECO:0000313" key="7">
    <source>
        <dbReference type="Proteomes" id="UP000067626"/>
    </source>
</evidence>
<comment type="subcellular location">
    <subcellularLocation>
        <location evidence="1">Endomembrane system</location>
        <topology evidence="1">Multi-pass membrane protein</topology>
    </subcellularLocation>
</comment>
<evidence type="ECO:0000256" key="2">
    <source>
        <dbReference type="ARBA" id="ARBA00022692"/>
    </source>
</evidence>
<evidence type="ECO:0000256" key="4">
    <source>
        <dbReference type="ARBA" id="ARBA00023136"/>
    </source>
</evidence>
<sequence length="232" mass="25364">MTVVPSPHATTSLIQQFHKCYIVFDIMSIEARNRALLVLLLVVLSLLLTFGVRTWLHLRDTGSTGFRGISGRPGSLPWIGGVSFALALACTVLAPLLVWLGVDRWLFLPQAALDIVGTIAALLGVAGIAWSQNAMGRSWRVGVDGAERTTLVLEGPFRAVRNPVFSFLVLGSLGLLLVLPTFTSLAALALLVLAIELQVRIIEEPYLRTTHGDTYTDYSRRTGRFVPWIGRD</sequence>
<keyword evidence="4 5" id="KW-0472">Membrane</keyword>
<dbReference type="Gene3D" id="1.20.120.1630">
    <property type="match status" value="1"/>
</dbReference>
<feature type="transmembrane region" description="Helical" evidence="5">
    <location>
        <begin position="76"/>
        <end position="99"/>
    </location>
</feature>
<dbReference type="KEGG" id="ccro:CMC5_058120"/>
<keyword evidence="6" id="KW-0489">Methyltransferase</keyword>
<dbReference type="STRING" id="52.CMC5_058120"/>